<evidence type="ECO:0000313" key="3">
    <source>
        <dbReference type="EMBL" id="MBM6619750.1"/>
    </source>
</evidence>
<dbReference type="RefSeq" id="WP_204205230.1">
    <property type="nucleotide sequence ID" value="NZ_JAFELM010000044.1"/>
</dbReference>
<organism evidence="3 4">
    <name type="scientific">Bacillus suaedaesalsae</name>
    <dbReference type="NCBI Taxonomy" id="2810349"/>
    <lineage>
        <taxon>Bacteria</taxon>
        <taxon>Bacillati</taxon>
        <taxon>Bacillota</taxon>
        <taxon>Bacilli</taxon>
        <taxon>Bacillales</taxon>
        <taxon>Bacillaceae</taxon>
        <taxon>Bacillus</taxon>
    </lineage>
</organism>
<dbReference type="EMBL" id="JAFELM010000044">
    <property type="protein sequence ID" value="MBM6619750.1"/>
    <property type="molecule type" value="Genomic_DNA"/>
</dbReference>
<proteinExistence type="predicted"/>
<keyword evidence="2" id="KW-1133">Transmembrane helix</keyword>
<accession>A0ABS2DMM2</accession>
<evidence type="ECO:0000256" key="1">
    <source>
        <dbReference type="SAM" id="MobiDB-lite"/>
    </source>
</evidence>
<gene>
    <name evidence="3" type="ORF">JR050_18980</name>
</gene>
<evidence type="ECO:0000313" key="4">
    <source>
        <dbReference type="Proteomes" id="UP001518925"/>
    </source>
</evidence>
<feature type="region of interest" description="Disordered" evidence="1">
    <location>
        <begin position="158"/>
        <end position="182"/>
    </location>
</feature>
<comment type="caution">
    <text evidence="3">The sequence shown here is derived from an EMBL/GenBank/DDBJ whole genome shotgun (WGS) entry which is preliminary data.</text>
</comment>
<feature type="transmembrane region" description="Helical" evidence="2">
    <location>
        <begin position="124"/>
        <end position="147"/>
    </location>
</feature>
<sequence length="369" mass="41124">MDKPKVTIKINGKERSFFEATSETEKVEKKSVREKPIETDYEEELTIVDIDEVLAKEEIAAANQEEDEFDWVLPKQPVRDHTFNRESIVDIDDLRKKKTPTITSFTVGSSFKKKKNKEAYPLKTLLLSIVSALVVGTCFGMVVLRMFTGETIPVATNQTEQVEKATPGKGSENDGKGAGEVNKESFTAPSLDVFLVQGGAFSSETQATPIMEELKNKGFASTSMSIDGNHFLFIGIGFTKEIGTAISKPYNEQGQDTYVKSISTPEKNVTADPEVLKARQLFDQLLSYTTNKYSSTTQAIEWAEITKAAETLKKSDEQSSSASYISAVKDAYEKAASYESSGDTKDFWSTQQTLLTCYQIYQKWILEQK</sequence>
<feature type="compositionally biased region" description="Basic and acidic residues" evidence="1">
    <location>
        <begin position="171"/>
        <end position="182"/>
    </location>
</feature>
<keyword evidence="2" id="KW-0472">Membrane</keyword>
<evidence type="ECO:0008006" key="5">
    <source>
        <dbReference type="Google" id="ProtNLM"/>
    </source>
</evidence>
<reference evidence="3 4" key="1">
    <citation type="submission" date="2021-02" db="EMBL/GenBank/DDBJ databases">
        <title>Bacillus sp. RD4P76, an endophyte from a halophyte.</title>
        <authorList>
            <person name="Sun J.-Q."/>
        </authorList>
    </citation>
    <scope>NUCLEOTIDE SEQUENCE [LARGE SCALE GENOMIC DNA]</scope>
    <source>
        <strain evidence="3 4">RD4P76</strain>
    </source>
</reference>
<evidence type="ECO:0000256" key="2">
    <source>
        <dbReference type="SAM" id="Phobius"/>
    </source>
</evidence>
<keyword evidence="2" id="KW-0812">Transmembrane</keyword>
<name>A0ABS2DMM2_9BACI</name>
<protein>
    <recommendedName>
        <fullName evidence="5">Stage II sporulation protein B</fullName>
    </recommendedName>
</protein>
<dbReference type="Proteomes" id="UP001518925">
    <property type="component" value="Unassembled WGS sequence"/>
</dbReference>
<keyword evidence="4" id="KW-1185">Reference proteome</keyword>